<evidence type="ECO:0000313" key="8">
    <source>
        <dbReference type="EMBL" id="RYR01379.1"/>
    </source>
</evidence>
<dbReference type="Proteomes" id="UP000289738">
    <property type="component" value="Chromosome B06"/>
</dbReference>
<dbReference type="Pfam" id="PF00931">
    <property type="entry name" value="NB-ARC"/>
    <property type="match status" value="1"/>
</dbReference>
<evidence type="ECO:0000259" key="6">
    <source>
        <dbReference type="Pfam" id="PF18052"/>
    </source>
</evidence>
<dbReference type="Gene3D" id="3.80.10.10">
    <property type="entry name" value="Ribonuclease Inhibitor"/>
    <property type="match status" value="1"/>
</dbReference>
<dbReference type="InterPro" id="IPR058922">
    <property type="entry name" value="WHD_DRP"/>
</dbReference>
<dbReference type="SUPFAM" id="SSF52058">
    <property type="entry name" value="L domain-like"/>
    <property type="match status" value="1"/>
</dbReference>
<dbReference type="Gene3D" id="1.20.5.4130">
    <property type="match status" value="2"/>
</dbReference>
<dbReference type="GO" id="GO:0005524">
    <property type="term" value="F:ATP binding"/>
    <property type="evidence" value="ECO:0007669"/>
    <property type="project" value="UniProtKB-KW"/>
</dbReference>
<dbReference type="InterPro" id="IPR038005">
    <property type="entry name" value="RX-like_CC"/>
</dbReference>
<feature type="domain" description="Disease resistance N-terminal" evidence="6">
    <location>
        <begin position="11"/>
        <end position="97"/>
    </location>
</feature>
<dbReference type="InterPro" id="IPR002182">
    <property type="entry name" value="NB-ARC"/>
</dbReference>
<dbReference type="InterPro" id="IPR027417">
    <property type="entry name" value="P-loop_NTPase"/>
</dbReference>
<dbReference type="EMBL" id="SDMP01000016">
    <property type="protein sequence ID" value="RYR01379.1"/>
    <property type="molecule type" value="Genomic_DNA"/>
</dbReference>
<feature type="domain" description="NB-ARC" evidence="5">
    <location>
        <begin position="351"/>
        <end position="538"/>
    </location>
</feature>
<evidence type="ECO:0000313" key="9">
    <source>
        <dbReference type="Proteomes" id="UP000289738"/>
    </source>
</evidence>
<dbReference type="Gene3D" id="1.10.10.10">
    <property type="entry name" value="Winged helix-like DNA-binding domain superfamily/Winged helix DNA-binding domain"/>
    <property type="match status" value="1"/>
</dbReference>
<comment type="caution">
    <text evidence="8">The sequence shown here is derived from an EMBL/GenBank/DDBJ whole genome shotgun (WGS) entry which is preliminary data.</text>
</comment>
<dbReference type="SUPFAM" id="SSF52540">
    <property type="entry name" value="P-loop containing nucleoside triphosphate hydrolases"/>
    <property type="match status" value="1"/>
</dbReference>
<evidence type="ECO:0000259" key="5">
    <source>
        <dbReference type="Pfam" id="PF00931"/>
    </source>
</evidence>
<dbReference type="PANTHER" id="PTHR36766">
    <property type="entry name" value="PLANT BROAD-SPECTRUM MILDEW RESISTANCE PROTEIN RPW8"/>
    <property type="match status" value="1"/>
</dbReference>
<evidence type="ECO:0000256" key="4">
    <source>
        <dbReference type="ARBA" id="ARBA00022840"/>
    </source>
</evidence>
<dbReference type="Gene3D" id="3.40.50.300">
    <property type="entry name" value="P-loop containing nucleotide triphosphate hydrolases"/>
    <property type="match status" value="1"/>
</dbReference>
<keyword evidence="3" id="KW-0611">Plant defense</keyword>
<dbReference type="Gene3D" id="1.10.8.430">
    <property type="entry name" value="Helical domain of apoptotic protease-activating factors"/>
    <property type="match status" value="1"/>
</dbReference>
<name>A0A444YHM5_ARAHY</name>
<keyword evidence="9" id="KW-1185">Reference proteome</keyword>
<keyword evidence="1" id="KW-0677">Repeat</keyword>
<sequence length="862" mass="98961">MAESFIFSIAESLITKLASRAYQEASQVVGVYDDLQDLKTSLSYVKAVLLDAEQKQEQNHELREWLKQIKLIFYDAENVLDQVNCETLRKQVIRDYGTPKDKVGRFFSSSNPLVFRYKLALQIKDIRKRLDRVAADRDKFGLQVIDVDRRVVHSREMTYSHVVESDVIGRAHDKEMIVKLLMEPSLDNNGDSKHISVIPIVGIGASRVVGVYDDLQELKSSLSYVKAVLLDAEQKQEQNNELREWLKQIKLIFYDAENVLDQVDCETLRKQVIRDYGTPKDKVGRFFSSSNPLVFRYKLALQIKDIRMRLDRVAADRDKFGLQVIDFDRRVVHSREMTYSHVVQSDVIGRDYDKEKIIKLLMEPSLDNNVGSKHISVIPIVGIGGLGKTTLAKLVFNDERIIDSFPLKMWVCVSEDFNIKQLIIKIINAASNFVSTGALPGHQNLKELEVEQLQYRLRNMLVGQKFILVLDDVWNEDRVKWVEMRDLISVGAKGSKVIVTTRSQSIASMMGTVTYSHHLESLSPGDSLHLFVRWAFKEGEEEKYPELIRIAREIVEKCKGVPLAVRTLGSSLFSKHERQEWESLRDKEIWNLPQKEDDIIPALKLSYDEMPSHLRQCFALLSLYPKNLEYNSFEVASLWGAAGLLPLQSQDKTMVDVAHQYLRDLMARSFLHDVFDCGTFYAFFIHDLVHDLAVYVAKDVCQLVSSNTQDISENVLHLSFVENGLPYNSIKPSLQGARSILFPVDHVGASEAFLNAWVTNCRYLRYLDLRDSTCETLPESIGCYELEVLPEWLSNLSSLKFLIMASCPKLMSLPSDIHRLTSLQVLRIINCRELYGKYEPQVGKCWPMISHIKHTDIRKPWE</sequence>
<dbReference type="GO" id="GO:0006952">
    <property type="term" value="P:defense response"/>
    <property type="evidence" value="ECO:0007669"/>
    <property type="project" value="UniProtKB-KW"/>
</dbReference>
<keyword evidence="4" id="KW-0067">ATP-binding</keyword>
<dbReference type="AlphaFoldDB" id="A0A444YHM5"/>
<accession>A0A444YHM5</accession>
<dbReference type="InterPro" id="IPR041118">
    <property type="entry name" value="Rx_N"/>
</dbReference>
<dbReference type="InterPro" id="IPR036388">
    <property type="entry name" value="WH-like_DNA-bd_sf"/>
</dbReference>
<dbReference type="GO" id="GO:0051707">
    <property type="term" value="P:response to other organism"/>
    <property type="evidence" value="ECO:0007669"/>
    <property type="project" value="UniProtKB-ARBA"/>
</dbReference>
<dbReference type="InterPro" id="IPR042197">
    <property type="entry name" value="Apaf_helical"/>
</dbReference>
<feature type="domain" description="Disease resistance N-terminal" evidence="6">
    <location>
        <begin position="206"/>
        <end position="277"/>
    </location>
</feature>
<dbReference type="PANTHER" id="PTHR36766:SF61">
    <property type="entry name" value="NB-ARC DOMAIN DISEASE RESISTANCE PROTEIN"/>
    <property type="match status" value="1"/>
</dbReference>
<evidence type="ECO:0000256" key="1">
    <source>
        <dbReference type="ARBA" id="ARBA00022737"/>
    </source>
</evidence>
<dbReference type="Pfam" id="PF18052">
    <property type="entry name" value="Rx_N"/>
    <property type="match status" value="2"/>
</dbReference>
<protein>
    <recommendedName>
        <fullName evidence="10">Disease resistance protein</fullName>
    </recommendedName>
</protein>
<gene>
    <name evidence="8" type="ORF">Ahy_B06g080253</name>
</gene>
<dbReference type="PRINTS" id="PR00364">
    <property type="entry name" value="DISEASERSIST"/>
</dbReference>
<dbReference type="InterPro" id="IPR032675">
    <property type="entry name" value="LRR_dom_sf"/>
</dbReference>
<reference evidence="8 9" key="1">
    <citation type="submission" date="2019-01" db="EMBL/GenBank/DDBJ databases">
        <title>Sequencing of cultivated peanut Arachis hypogaea provides insights into genome evolution and oil improvement.</title>
        <authorList>
            <person name="Chen X."/>
        </authorList>
    </citation>
    <scope>NUCLEOTIDE SEQUENCE [LARGE SCALE GENOMIC DNA]</scope>
    <source>
        <strain evidence="9">cv. Fuhuasheng</strain>
        <tissue evidence="8">Leaves</tissue>
    </source>
</reference>
<dbReference type="GO" id="GO:0043531">
    <property type="term" value="F:ADP binding"/>
    <property type="evidence" value="ECO:0007669"/>
    <property type="project" value="InterPro"/>
</dbReference>
<dbReference type="CDD" id="cd14798">
    <property type="entry name" value="RX-CC_like"/>
    <property type="match status" value="2"/>
</dbReference>
<organism evidence="8 9">
    <name type="scientific">Arachis hypogaea</name>
    <name type="common">Peanut</name>
    <dbReference type="NCBI Taxonomy" id="3818"/>
    <lineage>
        <taxon>Eukaryota</taxon>
        <taxon>Viridiplantae</taxon>
        <taxon>Streptophyta</taxon>
        <taxon>Embryophyta</taxon>
        <taxon>Tracheophyta</taxon>
        <taxon>Spermatophyta</taxon>
        <taxon>Magnoliopsida</taxon>
        <taxon>eudicotyledons</taxon>
        <taxon>Gunneridae</taxon>
        <taxon>Pentapetalae</taxon>
        <taxon>rosids</taxon>
        <taxon>fabids</taxon>
        <taxon>Fabales</taxon>
        <taxon>Fabaceae</taxon>
        <taxon>Papilionoideae</taxon>
        <taxon>50 kb inversion clade</taxon>
        <taxon>dalbergioids sensu lato</taxon>
        <taxon>Dalbergieae</taxon>
        <taxon>Pterocarpus clade</taxon>
        <taxon>Arachis</taxon>
    </lineage>
</organism>
<evidence type="ECO:0000256" key="3">
    <source>
        <dbReference type="ARBA" id="ARBA00022821"/>
    </source>
</evidence>
<proteinExistence type="predicted"/>
<keyword evidence="2" id="KW-0547">Nucleotide-binding</keyword>
<feature type="domain" description="Disease resistance protein winged helix" evidence="7">
    <location>
        <begin position="623"/>
        <end position="693"/>
    </location>
</feature>
<dbReference type="Pfam" id="PF23559">
    <property type="entry name" value="WHD_DRP"/>
    <property type="match status" value="1"/>
</dbReference>
<evidence type="ECO:0008006" key="10">
    <source>
        <dbReference type="Google" id="ProtNLM"/>
    </source>
</evidence>
<dbReference type="STRING" id="3818.A0A444YHM5"/>
<evidence type="ECO:0000259" key="7">
    <source>
        <dbReference type="Pfam" id="PF23559"/>
    </source>
</evidence>
<evidence type="ECO:0000256" key="2">
    <source>
        <dbReference type="ARBA" id="ARBA00022741"/>
    </source>
</evidence>